<sequence length="320" mass="36649">MANIVDYVKWRGDLSFNISPFNELDNAVFSLFSYLNLKDLQLEINKNGISLEDTCHYLITHGYHYGYMSEITADFLDALSSSNRFKNVLILDYADLYHEKKYQFSSTGFLYNDNQMYLAFRGTDDSIIAWKEDFMMSFSVIPAQRFALSFLKKVIAKHPNTNFIVGGHSKGGNLAIYSSAMCSEVFQNKINTIYNNDGPDLCDEVINTDVMKAIKDKIIKIVPDFCIVGMIFNNTENIKVVKADNLAFLQHDILNWKCIGTSFEAVSNVNKDANKFNHLLDKILENTDLSKRQEYVNNFFDKIIDTGTTRLPWGNNNHMT</sequence>
<evidence type="ECO:0000313" key="1">
    <source>
        <dbReference type="EMBL" id="AYB00742.1"/>
    </source>
</evidence>
<dbReference type="InterPro" id="IPR029058">
    <property type="entry name" value="AB_hydrolase_fold"/>
</dbReference>
<name>A0A385Q2X5_9FIRM</name>
<dbReference type="SUPFAM" id="SSF53474">
    <property type="entry name" value="alpha/beta-Hydrolases"/>
    <property type="match status" value="1"/>
</dbReference>
<dbReference type="Pfam" id="PF11187">
    <property type="entry name" value="Mbeg1-like"/>
    <property type="match status" value="1"/>
</dbReference>
<keyword evidence="2" id="KW-1185">Reference proteome</keyword>
<proteinExistence type="predicted"/>
<dbReference type="OrthoDB" id="9769481at2"/>
<reference evidence="1 2" key="1">
    <citation type="submission" date="2018-09" db="EMBL/GenBank/DDBJ databases">
        <title>Genome sequencing of Lachnoanaerobaculum umeaense DSM 23576.</title>
        <authorList>
            <person name="Kook J.-K."/>
            <person name="Park S.-N."/>
            <person name="Lim Y.K."/>
        </authorList>
    </citation>
    <scope>NUCLEOTIDE SEQUENCE [LARGE SCALE GENOMIC DNA]</scope>
    <source>
        <strain evidence="2">DSM 23576 \ CCUG 58757</strain>
    </source>
</reference>
<accession>A0A385Q2X5</accession>
<dbReference type="EMBL" id="CP032364">
    <property type="protein sequence ID" value="AYB00742.1"/>
    <property type="molecule type" value="Genomic_DNA"/>
</dbReference>
<gene>
    <name evidence="1" type="ORF">D4A81_12865</name>
</gene>
<dbReference type="AlphaFoldDB" id="A0A385Q2X5"/>
<dbReference type="KEGG" id="lua:D4A81_12865"/>
<evidence type="ECO:0000313" key="2">
    <source>
        <dbReference type="Proteomes" id="UP000265562"/>
    </source>
</evidence>
<dbReference type="Gene3D" id="3.40.50.1820">
    <property type="entry name" value="alpha/beta hydrolase"/>
    <property type="match status" value="1"/>
</dbReference>
<dbReference type="Proteomes" id="UP000265562">
    <property type="component" value="Chromosome"/>
</dbReference>
<organism evidence="1 2">
    <name type="scientific">Lachnoanaerobaculum umeaense</name>
    <dbReference type="NCBI Taxonomy" id="617123"/>
    <lineage>
        <taxon>Bacteria</taxon>
        <taxon>Bacillati</taxon>
        <taxon>Bacillota</taxon>
        <taxon>Clostridia</taxon>
        <taxon>Lachnospirales</taxon>
        <taxon>Lachnospiraceae</taxon>
        <taxon>Lachnoanaerobaculum</taxon>
    </lineage>
</organism>
<dbReference type="RefSeq" id="WP_111525781.1">
    <property type="nucleotide sequence ID" value="NZ_CP032364.1"/>
</dbReference>
<dbReference type="InterPro" id="IPR024499">
    <property type="entry name" value="Mbeg1-like"/>
</dbReference>
<protein>
    <submittedName>
        <fullName evidence="1">DUF2974 domain-containing protein</fullName>
    </submittedName>
</protein>